<dbReference type="InterPro" id="IPR011055">
    <property type="entry name" value="Dup_hybrid_motif"/>
</dbReference>
<dbReference type="Pfam" id="PF01551">
    <property type="entry name" value="Peptidase_M23"/>
    <property type="match status" value="1"/>
</dbReference>
<keyword evidence="2" id="KW-0614">Plasmid</keyword>
<dbReference type="SUPFAM" id="SSF51261">
    <property type="entry name" value="Duplicated hybrid motif"/>
    <property type="match status" value="1"/>
</dbReference>
<organism evidence="2 3">
    <name type="scientific">Priestia megaterium</name>
    <name type="common">Bacillus megaterium</name>
    <dbReference type="NCBI Taxonomy" id="1404"/>
    <lineage>
        <taxon>Bacteria</taxon>
        <taxon>Bacillati</taxon>
        <taxon>Bacillota</taxon>
        <taxon>Bacilli</taxon>
        <taxon>Bacillales</taxon>
        <taxon>Bacillaceae</taxon>
        <taxon>Priestia</taxon>
    </lineage>
</organism>
<protein>
    <submittedName>
        <fullName evidence="2">Peptidoglycan DD-metalloendopeptidase family protein</fullName>
    </submittedName>
</protein>
<name>A0A6M6E946_PRIMG</name>
<dbReference type="CDD" id="cd12797">
    <property type="entry name" value="M23_peptidase"/>
    <property type="match status" value="1"/>
</dbReference>
<reference evidence="2 3" key="1">
    <citation type="submission" date="2019-10" db="EMBL/GenBank/DDBJ databases">
        <title>Complete genome sequences for adaption low water activity.</title>
        <authorList>
            <person name="Zhao L."/>
            <person name="Zhong J."/>
        </authorList>
    </citation>
    <scope>NUCLEOTIDE SEQUENCE [LARGE SCALE GENOMIC DNA]</scope>
    <source>
        <strain evidence="2 3">FDU301</strain>
        <plasmid evidence="3">pfdu301a</plasmid>
    </source>
</reference>
<sequence>MKRFIPAVIILYALVYMIYPIQNYTHQSVKKKDVSNKMEITYKENSIVLSGFKDDGNERYWGNLNNYTYMIYKDIDKYIYVNGQFYAIKGKWENNKFLLPEADAKRLFNLSGSKGSYTTTKTSGIQVCQNIDKEKVLTVLSSPHIPIDHAFVTKEPGQVPGAARDYRNGKHEGFDWYAGAIGIEITRQTLIHPLFEGRIVRIDKDFTELEFNHREVLLKEAADSKNTSQKTLDKLRGRQVWVQSKNGILVHYAHTSSINPDLKVGDYVETTDWIAKVGNSGTSNGALGTDEDLHLHSDILVCGKNFWEYGDISDMNNSLIDIFDKAAKAEQAATTNKNGSSLQ</sequence>
<gene>
    <name evidence="2" type="ORF">FDZ14_28935</name>
</gene>
<accession>A0A6M6E946</accession>
<evidence type="ECO:0000259" key="1">
    <source>
        <dbReference type="Pfam" id="PF01551"/>
    </source>
</evidence>
<feature type="domain" description="M23ase beta-sheet core" evidence="1">
    <location>
        <begin position="233"/>
        <end position="297"/>
    </location>
</feature>
<dbReference type="InterPro" id="IPR016047">
    <property type="entry name" value="M23ase_b-sheet_dom"/>
</dbReference>
<evidence type="ECO:0000313" key="2">
    <source>
        <dbReference type="EMBL" id="QJX80125.1"/>
    </source>
</evidence>
<dbReference type="RefSeq" id="WP_171778106.1">
    <property type="nucleotide sequence ID" value="NZ_CP045273.1"/>
</dbReference>
<dbReference type="EMBL" id="CP045273">
    <property type="protein sequence ID" value="QJX80125.1"/>
    <property type="molecule type" value="Genomic_DNA"/>
</dbReference>
<dbReference type="AlphaFoldDB" id="A0A6M6E946"/>
<proteinExistence type="predicted"/>
<geneLocation type="plasmid" evidence="3">
    <name>pfdu301a</name>
</geneLocation>
<dbReference type="Proteomes" id="UP000501076">
    <property type="component" value="Plasmid pFDU301A"/>
</dbReference>
<evidence type="ECO:0000313" key="3">
    <source>
        <dbReference type="Proteomes" id="UP000501076"/>
    </source>
</evidence>
<dbReference type="Gene3D" id="2.70.70.10">
    <property type="entry name" value="Glucose Permease (Domain IIA)"/>
    <property type="match status" value="1"/>
</dbReference>